<organism evidence="1">
    <name type="scientific">Schlesneria paludicola</name>
    <dbReference type="NCBI Taxonomy" id="360056"/>
    <lineage>
        <taxon>Bacteria</taxon>
        <taxon>Pseudomonadati</taxon>
        <taxon>Planctomycetota</taxon>
        <taxon>Planctomycetia</taxon>
        <taxon>Planctomycetales</taxon>
        <taxon>Planctomycetaceae</taxon>
        <taxon>Schlesneria</taxon>
    </lineage>
</organism>
<proteinExistence type="predicted"/>
<dbReference type="EMBL" id="DSOK01000231">
    <property type="protein sequence ID" value="HEN15386.1"/>
    <property type="molecule type" value="Genomic_DNA"/>
</dbReference>
<sequence length="195" mass="20158">MPPRRVEAVIRSGRFKLPAANAAVTIIHGRTSAAKFRPIYRISNTGDKPLELSGNPGGPTTVLPDCSLDCGAVASVTVKNTAAGEDIEGIYDSNLLSPEVRSGKFKLPGGGPATAKIILLDKATVQTTTPAYRIYNTGSLPFDVVSEGNAALPVAADSSVDIELKGMAGNAPSEVSVSAGGLPIEGIYELLSHKD</sequence>
<dbReference type="AlphaFoldDB" id="A0A7C2JY41"/>
<name>A0A7C2JY41_9PLAN</name>
<gene>
    <name evidence="1" type="ORF">ENQ76_07960</name>
</gene>
<reference evidence="1" key="1">
    <citation type="journal article" date="2020" name="mSystems">
        <title>Genome- and Community-Level Interaction Insights into Carbon Utilization and Element Cycling Functions of Hydrothermarchaeota in Hydrothermal Sediment.</title>
        <authorList>
            <person name="Zhou Z."/>
            <person name="Liu Y."/>
            <person name="Xu W."/>
            <person name="Pan J."/>
            <person name="Luo Z.H."/>
            <person name="Li M."/>
        </authorList>
    </citation>
    <scope>NUCLEOTIDE SEQUENCE [LARGE SCALE GENOMIC DNA]</scope>
    <source>
        <strain evidence="1">SpSt-339</strain>
    </source>
</reference>
<accession>A0A7C2JY41</accession>
<protein>
    <submittedName>
        <fullName evidence="1">Uncharacterized protein</fullName>
    </submittedName>
</protein>
<evidence type="ECO:0000313" key="1">
    <source>
        <dbReference type="EMBL" id="HEN15386.1"/>
    </source>
</evidence>
<comment type="caution">
    <text evidence="1">The sequence shown here is derived from an EMBL/GenBank/DDBJ whole genome shotgun (WGS) entry which is preliminary data.</text>
</comment>